<reference evidence="5" key="1">
    <citation type="submission" date="2022-03" db="EMBL/GenBank/DDBJ databases">
        <title>Complete genome sequence of Caldinitratiruptor microaerophilus.</title>
        <authorList>
            <person name="Mukaiyama R."/>
            <person name="Nishiyama T."/>
            <person name="Ueda K."/>
        </authorList>
    </citation>
    <scope>NUCLEOTIDE SEQUENCE</scope>
    <source>
        <strain evidence="5">JCM 16183</strain>
    </source>
</reference>
<keyword evidence="6" id="KW-1185">Reference proteome</keyword>
<dbReference type="RefSeq" id="WP_264844442.1">
    <property type="nucleotide sequence ID" value="NZ_AP025628.1"/>
</dbReference>
<dbReference type="EMBL" id="AP025628">
    <property type="protein sequence ID" value="BDG60417.1"/>
    <property type="molecule type" value="Genomic_DNA"/>
</dbReference>
<evidence type="ECO:0000256" key="3">
    <source>
        <dbReference type="SAM" id="MobiDB-lite"/>
    </source>
</evidence>
<dbReference type="Gene3D" id="3.40.225.10">
    <property type="entry name" value="Class II aldolase/adducin N-terminal domain"/>
    <property type="match status" value="1"/>
</dbReference>
<feature type="region of interest" description="Disordered" evidence="3">
    <location>
        <begin position="339"/>
        <end position="360"/>
    </location>
</feature>
<dbReference type="CDD" id="cd08943">
    <property type="entry name" value="R1PA_ADH_SDR_c"/>
    <property type="match status" value="1"/>
</dbReference>
<dbReference type="NCBIfam" id="NF006189">
    <property type="entry name" value="PRK08324.1-3"/>
    <property type="match status" value="1"/>
</dbReference>
<dbReference type="GO" id="GO:0016491">
    <property type="term" value="F:oxidoreductase activity"/>
    <property type="evidence" value="ECO:0007669"/>
    <property type="project" value="UniProtKB-KW"/>
</dbReference>
<dbReference type="NCBIfam" id="TIGR02632">
    <property type="entry name" value="RhaD_aldol-ADH"/>
    <property type="match status" value="1"/>
</dbReference>
<gene>
    <name evidence="5" type="primary">yuxG</name>
    <name evidence="5" type="ORF">caldi_15070</name>
</gene>
<evidence type="ECO:0000313" key="6">
    <source>
        <dbReference type="Proteomes" id="UP001163687"/>
    </source>
</evidence>
<dbReference type="KEGG" id="cmic:caldi_15070"/>
<comment type="similarity">
    <text evidence="1">Belongs to the short-chain dehydrogenases/reductases (SDR) family.</text>
</comment>
<dbReference type="AlphaFoldDB" id="A0AA35CMQ7"/>
<feature type="domain" description="Class II aldolase/adducin N-terminal" evidence="4">
    <location>
        <begin position="19"/>
        <end position="218"/>
    </location>
</feature>
<protein>
    <submittedName>
        <fullName evidence="5">Oxidoreductase YuxG</fullName>
    </submittedName>
</protein>
<evidence type="ECO:0000313" key="5">
    <source>
        <dbReference type="EMBL" id="BDG60417.1"/>
    </source>
</evidence>
<dbReference type="SUPFAM" id="SSF53639">
    <property type="entry name" value="AraD/HMP-PK domain-like"/>
    <property type="match status" value="1"/>
</dbReference>
<dbReference type="InterPro" id="IPR036409">
    <property type="entry name" value="Aldolase_II/adducin_N_sf"/>
</dbReference>
<dbReference type="Pfam" id="PF00596">
    <property type="entry name" value="Aldolase_II"/>
    <property type="match status" value="1"/>
</dbReference>
<dbReference type="FunFam" id="3.40.50.720:FF:000084">
    <property type="entry name" value="Short-chain dehydrogenase reductase"/>
    <property type="match status" value="1"/>
</dbReference>
<dbReference type="InterPro" id="IPR002347">
    <property type="entry name" value="SDR_fam"/>
</dbReference>
<dbReference type="InterPro" id="IPR001303">
    <property type="entry name" value="Aldolase_II/adducin_N"/>
</dbReference>
<dbReference type="PANTHER" id="PTHR43669">
    <property type="entry name" value="5-KETO-D-GLUCONATE 5-REDUCTASE"/>
    <property type="match status" value="1"/>
</dbReference>
<dbReference type="GO" id="GO:0008206">
    <property type="term" value="P:bile acid metabolic process"/>
    <property type="evidence" value="ECO:0007669"/>
    <property type="project" value="UniProtKB-ARBA"/>
</dbReference>
<dbReference type="Proteomes" id="UP001163687">
    <property type="component" value="Chromosome"/>
</dbReference>
<accession>A0AA35CMQ7</accession>
<dbReference type="InterPro" id="IPR036291">
    <property type="entry name" value="NAD(P)-bd_dom_sf"/>
</dbReference>
<sequence>MVESLWRHDEATGRDDLELLVYRSNLFGRDRAVCNWGGGNTSAKVEMADFRGRRRPVMWVKGSGSDLATVTRKGFTPIYLDDVLPLLERDAMSDEEMVGYLAHCVAGTGYPRQSIETLMHAFLPFRHVDHTHPDAIISLATAVGGEAAAREIFGDELVWVPYLRPGFALAKRVAQAVAANPRARLVILEKHGLITWGDTHEESYRNTIEVIQRAERYIVARLGDRPAFGGPAVGPLGPEERRALLTRVLPVLRGIVGSQQRVILKVDESPDVLEFVCSRDGARLSQIGAACPDHLVHTRRVPLWVDWTPHAGDAEGLLAALRAGLERYASEYRDYVRASQQPAASHEEAPGAGETVPVDPETVNPYPRVILIPGVGMVTTGKDALAADISAQLYHRAIAVIRGAEALGGFVSLTPREAFAVEYWPLELYKLTLAPPEREFSRRVAFVTGAASGIGRAVARRLAQDGAHVVIADLNGEGARKVAEEITREFGFGRAVPVQVDVTSEEAVVRAYEETVLAYGGVDVVVSNAGISTSNPIEETSLAEWNRNMGVLATGYFLVSREAFRILRPQGLGGSIVFVASKNALVGGRNASAYSAAKAAEVHLARCLAEEGGSAGIRVNTVAPDAVLQNSQIWNSAWREERARTYGIKPEELEEFYRNRTVLKRSVYPEDVAEAVAFLASERSAKTTGCILTVDGGVTAAYTR</sequence>
<evidence type="ECO:0000259" key="4">
    <source>
        <dbReference type="SMART" id="SM01007"/>
    </source>
</evidence>
<evidence type="ECO:0000256" key="1">
    <source>
        <dbReference type="ARBA" id="ARBA00006484"/>
    </source>
</evidence>
<dbReference type="PRINTS" id="PR00080">
    <property type="entry name" value="SDRFAMILY"/>
</dbReference>
<dbReference type="PANTHER" id="PTHR43669:SF8">
    <property type="entry name" value="SHORT-CHAIN TYPE DEHYDROGENASE_REDUCTASE-RELATED"/>
    <property type="match status" value="1"/>
</dbReference>
<proteinExistence type="inferred from homology"/>
<dbReference type="Gene3D" id="3.40.50.720">
    <property type="entry name" value="NAD(P)-binding Rossmann-like Domain"/>
    <property type="match status" value="1"/>
</dbReference>
<dbReference type="Pfam" id="PF13561">
    <property type="entry name" value="adh_short_C2"/>
    <property type="match status" value="1"/>
</dbReference>
<evidence type="ECO:0000256" key="2">
    <source>
        <dbReference type="ARBA" id="ARBA00023002"/>
    </source>
</evidence>
<dbReference type="InterPro" id="IPR013454">
    <property type="entry name" value="Bifunc_RhaD/ADH"/>
</dbReference>
<dbReference type="PRINTS" id="PR00081">
    <property type="entry name" value="GDHRDH"/>
</dbReference>
<dbReference type="SUPFAM" id="SSF51735">
    <property type="entry name" value="NAD(P)-binding Rossmann-fold domains"/>
    <property type="match status" value="1"/>
</dbReference>
<keyword evidence="2" id="KW-0560">Oxidoreductase</keyword>
<dbReference type="NCBIfam" id="NF006190">
    <property type="entry name" value="PRK08324.1-4"/>
    <property type="match status" value="1"/>
</dbReference>
<organism evidence="5 6">
    <name type="scientific">Caldinitratiruptor microaerophilus</name>
    <dbReference type="NCBI Taxonomy" id="671077"/>
    <lineage>
        <taxon>Bacteria</taxon>
        <taxon>Bacillati</taxon>
        <taxon>Bacillota</taxon>
        <taxon>Clostridia</taxon>
        <taxon>Eubacteriales</taxon>
        <taxon>Symbiobacteriaceae</taxon>
        <taxon>Caldinitratiruptor</taxon>
    </lineage>
</organism>
<dbReference type="SMART" id="SM01007">
    <property type="entry name" value="Aldolase_II"/>
    <property type="match status" value="1"/>
</dbReference>
<name>A0AA35CMQ7_9FIRM</name>